<evidence type="ECO:0000313" key="4">
    <source>
        <dbReference type="EMBL" id="KAH9290383.1"/>
    </source>
</evidence>
<name>A0AA38C0S6_TAXCH</name>
<proteinExistence type="predicted"/>
<dbReference type="InterPro" id="IPR002110">
    <property type="entry name" value="Ankyrin_rpt"/>
</dbReference>
<dbReference type="EMBL" id="JAHRHJ020003813">
    <property type="protein sequence ID" value="KAH9290383.1"/>
    <property type="molecule type" value="Genomic_DNA"/>
</dbReference>
<dbReference type="GO" id="GO:0005634">
    <property type="term" value="C:nucleus"/>
    <property type="evidence" value="ECO:0007669"/>
    <property type="project" value="InterPro"/>
</dbReference>
<evidence type="ECO:0000313" key="5">
    <source>
        <dbReference type="Proteomes" id="UP000824469"/>
    </source>
</evidence>
<dbReference type="PANTHER" id="PTHR19919">
    <property type="entry name" value="WD REPEAT CONTAINING PROTEIN"/>
    <property type="match status" value="1"/>
</dbReference>
<dbReference type="AlphaFoldDB" id="A0AA38C0S6"/>
<dbReference type="GO" id="GO:0006260">
    <property type="term" value="P:DNA replication"/>
    <property type="evidence" value="ECO:0007669"/>
    <property type="project" value="InterPro"/>
</dbReference>
<dbReference type="InterPro" id="IPR036322">
    <property type="entry name" value="WD40_repeat_dom_sf"/>
</dbReference>
<dbReference type="Gene3D" id="2.40.50.140">
    <property type="entry name" value="Nucleic acid-binding proteins"/>
    <property type="match status" value="1"/>
</dbReference>
<dbReference type="InterPro" id="IPR012340">
    <property type="entry name" value="NA-bd_OB-fold"/>
</dbReference>
<dbReference type="SMART" id="SM00248">
    <property type="entry name" value="ANK"/>
    <property type="match status" value="3"/>
</dbReference>
<dbReference type="Pfam" id="PF12796">
    <property type="entry name" value="Ank_2"/>
    <property type="match status" value="1"/>
</dbReference>
<dbReference type="Gene3D" id="2.130.10.10">
    <property type="entry name" value="YVTN repeat-like/Quinoprotein amine dehydrogenase"/>
    <property type="match status" value="1"/>
</dbReference>
<dbReference type="GO" id="GO:0003677">
    <property type="term" value="F:DNA binding"/>
    <property type="evidence" value="ECO:0007669"/>
    <property type="project" value="InterPro"/>
</dbReference>
<dbReference type="InterPro" id="IPR036770">
    <property type="entry name" value="Ankyrin_rpt-contain_sf"/>
</dbReference>
<dbReference type="SUPFAM" id="SSF48403">
    <property type="entry name" value="Ankyrin repeat"/>
    <property type="match status" value="1"/>
</dbReference>
<keyword evidence="1" id="KW-0853">WD repeat</keyword>
<reference evidence="4 5" key="1">
    <citation type="journal article" date="2021" name="Nat. Plants">
        <title>The Taxus genome provides insights into paclitaxel biosynthesis.</title>
        <authorList>
            <person name="Xiong X."/>
            <person name="Gou J."/>
            <person name="Liao Q."/>
            <person name="Li Y."/>
            <person name="Zhou Q."/>
            <person name="Bi G."/>
            <person name="Li C."/>
            <person name="Du R."/>
            <person name="Wang X."/>
            <person name="Sun T."/>
            <person name="Guo L."/>
            <person name="Liang H."/>
            <person name="Lu P."/>
            <person name="Wu Y."/>
            <person name="Zhang Z."/>
            <person name="Ro D.K."/>
            <person name="Shang Y."/>
            <person name="Huang S."/>
            <person name="Yan J."/>
        </authorList>
    </citation>
    <scope>NUCLEOTIDE SEQUENCE [LARGE SCALE GENOMIC DNA]</scope>
    <source>
        <strain evidence="4">Ta-2019</strain>
    </source>
</reference>
<protein>
    <recommendedName>
        <fullName evidence="3">Replication factor-A protein 1 N-terminal domain-containing protein</fullName>
    </recommendedName>
</protein>
<evidence type="ECO:0000259" key="3">
    <source>
        <dbReference type="Pfam" id="PF04057"/>
    </source>
</evidence>
<evidence type="ECO:0000256" key="1">
    <source>
        <dbReference type="ARBA" id="ARBA00022574"/>
    </source>
</evidence>
<comment type="caution">
    <text evidence="4">The sequence shown here is derived from an EMBL/GenBank/DDBJ whole genome shotgun (WGS) entry which is preliminary data.</text>
</comment>
<dbReference type="InterPro" id="IPR045159">
    <property type="entry name" value="DCAF7-like"/>
</dbReference>
<keyword evidence="2" id="KW-0677">Repeat</keyword>
<dbReference type="InterPro" id="IPR007199">
    <property type="entry name" value="Rep_factor-A_N"/>
</dbReference>
<evidence type="ECO:0000256" key="2">
    <source>
        <dbReference type="ARBA" id="ARBA00022737"/>
    </source>
</evidence>
<sequence length="372" mass="42098">MEINLTEGGVLSIIKESPHISLTLQLLNLSPLRSSFNSVIQHRVDLSDGNYIQPALLPSKFAGHVLDKILQEGSIVLLRKYVCRNYNKDLTVLITNMDNIVSTWPRQGSPVPVPEHILRGKETVCESTPPANTQLSPNTPTCDRYTTANSENNCTDISVMGGNPDTVICLLKFAANSPDLVWEMNREGHTALHLAVQNENKDIRQCWVDFKADKGDTALDLAIKKYHVDLVKLLLKVVSWRSIATKIEIFELDEESGEFKSDPRFVFDHPYPTTKIMFVPDKECQKLDLLATTGDYLRIWQVFEDRVEMKSLLNNNKNSEFCVPLTSFDWNDADPKRIGTSSFDTTCTIWDIEKEVVDTQLIAHNKEVYDIA</sequence>
<dbReference type="Gene3D" id="1.25.40.20">
    <property type="entry name" value="Ankyrin repeat-containing domain"/>
    <property type="match status" value="1"/>
</dbReference>
<dbReference type="SUPFAM" id="SSF50978">
    <property type="entry name" value="WD40 repeat-like"/>
    <property type="match status" value="1"/>
</dbReference>
<dbReference type="SUPFAM" id="SSF50249">
    <property type="entry name" value="Nucleic acid-binding proteins"/>
    <property type="match status" value="1"/>
</dbReference>
<gene>
    <name evidence="4" type="ORF">KI387_034500</name>
</gene>
<dbReference type="Proteomes" id="UP000824469">
    <property type="component" value="Unassembled WGS sequence"/>
</dbReference>
<feature type="domain" description="Replication factor-A protein 1 N-terminal" evidence="3">
    <location>
        <begin position="5"/>
        <end position="101"/>
    </location>
</feature>
<keyword evidence="5" id="KW-1185">Reference proteome</keyword>
<dbReference type="Pfam" id="PF04057">
    <property type="entry name" value="Rep-A_N"/>
    <property type="match status" value="1"/>
</dbReference>
<dbReference type="InterPro" id="IPR015943">
    <property type="entry name" value="WD40/YVTN_repeat-like_dom_sf"/>
</dbReference>
<accession>A0AA38C0S6</accession>
<organism evidence="4 5">
    <name type="scientific">Taxus chinensis</name>
    <name type="common">Chinese yew</name>
    <name type="synonym">Taxus wallichiana var. chinensis</name>
    <dbReference type="NCBI Taxonomy" id="29808"/>
    <lineage>
        <taxon>Eukaryota</taxon>
        <taxon>Viridiplantae</taxon>
        <taxon>Streptophyta</taxon>
        <taxon>Embryophyta</taxon>
        <taxon>Tracheophyta</taxon>
        <taxon>Spermatophyta</taxon>
        <taxon>Pinopsida</taxon>
        <taxon>Pinidae</taxon>
        <taxon>Conifers II</taxon>
        <taxon>Cupressales</taxon>
        <taxon>Taxaceae</taxon>
        <taxon>Taxus</taxon>
    </lineage>
</organism>